<keyword evidence="1" id="KW-0812">Transmembrane</keyword>
<reference evidence="2 3" key="1">
    <citation type="journal article" date="2019" name="Sci. Rep.">
        <title>A multi-omics analysis of the grapevine pathogen Lasiodiplodia theobromae reveals that temperature affects the expression of virulence- and pathogenicity-related genes.</title>
        <authorList>
            <person name="Felix C."/>
            <person name="Meneses R."/>
            <person name="Goncalves M.F.M."/>
            <person name="Tilleman L."/>
            <person name="Duarte A.S."/>
            <person name="Jorrin-Novo J.V."/>
            <person name="Van de Peer Y."/>
            <person name="Deforce D."/>
            <person name="Van Nieuwerburgh F."/>
            <person name="Esteves A.C."/>
            <person name="Alves A."/>
        </authorList>
    </citation>
    <scope>NUCLEOTIDE SEQUENCE [LARGE SCALE GENOMIC DNA]</scope>
    <source>
        <strain evidence="2 3">LA-SOL3</strain>
    </source>
</reference>
<evidence type="ECO:0000313" key="2">
    <source>
        <dbReference type="EMBL" id="KAB2578576.1"/>
    </source>
</evidence>
<dbReference type="EMBL" id="VCHE01000011">
    <property type="protein sequence ID" value="KAB2578576.1"/>
    <property type="molecule type" value="Genomic_DNA"/>
</dbReference>
<proteinExistence type="predicted"/>
<evidence type="ECO:0000313" key="3">
    <source>
        <dbReference type="Proteomes" id="UP000325902"/>
    </source>
</evidence>
<keyword evidence="1" id="KW-1133">Transmembrane helix</keyword>
<gene>
    <name evidence="2" type="ORF">DBV05_g2768</name>
</gene>
<comment type="caution">
    <text evidence="2">The sequence shown here is derived from an EMBL/GenBank/DDBJ whole genome shotgun (WGS) entry which is preliminary data.</text>
</comment>
<feature type="transmembrane region" description="Helical" evidence="1">
    <location>
        <begin position="88"/>
        <end position="109"/>
    </location>
</feature>
<organism evidence="2 3">
    <name type="scientific">Lasiodiplodia theobromae</name>
    <dbReference type="NCBI Taxonomy" id="45133"/>
    <lineage>
        <taxon>Eukaryota</taxon>
        <taxon>Fungi</taxon>
        <taxon>Dikarya</taxon>
        <taxon>Ascomycota</taxon>
        <taxon>Pezizomycotina</taxon>
        <taxon>Dothideomycetes</taxon>
        <taxon>Dothideomycetes incertae sedis</taxon>
        <taxon>Botryosphaeriales</taxon>
        <taxon>Botryosphaeriaceae</taxon>
        <taxon>Lasiodiplodia</taxon>
    </lineage>
</organism>
<feature type="transmembrane region" description="Helical" evidence="1">
    <location>
        <begin position="7"/>
        <end position="25"/>
    </location>
</feature>
<feature type="transmembrane region" description="Helical" evidence="1">
    <location>
        <begin position="56"/>
        <end position="81"/>
    </location>
</feature>
<dbReference type="AlphaFoldDB" id="A0A5N5DKZ1"/>
<dbReference type="Proteomes" id="UP000325902">
    <property type="component" value="Unassembled WGS sequence"/>
</dbReference>
<keyword evidence="3" id="KW-1185">Reference proteome</keyword>
<protein>
    <submittedName>
        <fullName evidence="2">Uncharacterized protein</fullName>
    </submittedName>
</protein>
<evidence type="ECO:0000256" key="1">
    <source>
        <dbReference type="SAM" id="Phobius"/>
    </source>
</evidence>
<sequence>MLFFLPPSLRIAFSAITFTIAFFTTRNNHWNTGFVSQDSGTTTSSLAATAHVSTNLLYSAAVALFITLLVLWPLYSCFALAFRATDRLVAFLTNVVFIVLVVVLVMQVWEGPAGAGVDVEKFRVGVLRLYNESASKIVSDVARKANESQGMRELCNNVDRHGVIGALSLIRSYYANRF</sequence>
<accession>A0A5N5DKZ1</accession>
<keyword evidence="1" id="KW-0472">Membrane</keyword>
<name>A0A5N5DKZ1_9PEZI</name>